<proteinExistence type="predicted"/>
<dbReference type="InterPro" id="IPR056823">
    <property type="entry name" value="TEN-like_YD-shell"/>
</dbReference>
<dbReference type="AlphaFoldDB" id="A0A561TYX0"/>
<organism evidence="4 5">
    <name type="scientific">Streptomyces brevispora</name>
    <dbReference type="NCBI Taxonomy" id="887462"/>
    <lineage>
        <taxon>Bacteria</taxon>
        <taxon>Bacillati</taxon>
        <taxon>Actinomycetota</taxon>
        <taxon>Actinomycetes</taxon>
        <taxon>Kitasatosporales</taxon>
        <taxon>Streptomycetaceae</taxon>
        <taxon>Streptomyces</taxon>
    </lineage>
</organism>
<dbReference type="PANTHER" id="PTHR32305:SF17">
    <property type="entry name" value="TRNA NUCLEASE WAPA"/>
    <property type="match status" value="1"/>
</dbReference>
<protein>
    <submittedName>
        <fullName evidence="4">RHS repeat-associated protein</fullName>
    </submittedName>
</protein>
<dbReference type="Gene3D" id="2.180.10.10">
    <property type="entry name" value="RHS repeat-associated core"/>
    <property type="match status" value="1"/>
</dbReference>
<keyword evidence="1" id="KW-0677">Repeat</keyword>
<dbReference type="PANTHER" id="PTHR32305">
    <property type="match status" value="1"/>
</dbReference>
<gene>
    <name evidence="4" type="ORF">FHX80_12617</name>
</gene>
<evidence type="ECO:0000256" key="2">
    <source>
        <dbReference type="SAM" id="MobiDB-lite"/>
    </source>
</evidence>
<evidence type="ECO:0000259" key="3">
    <source>
        <dbReference type="Pfam" id="PF25023"/>
    </source>
</evidence>
<dbReference type="Proteomes" id="UP000318186">
    <property type="component" value="Unassembled WGS sequence"/>
</dbReference>
<accession>A0A561TYX0</accession>
<name>A0A561TYX0_9ACTN</name>
<evidence type="ECO:0000313" key="4">
    <source>
        <dbReference type="EMBL" id="TWF92297.1"/>
    </source>
</evidence>
<feature type="domain" description="Teneurin-like YD-shell" evidence="3">
    <location>
        <begin position="17"/>
        <end position="116"/>
    </location>
</feature>
<reference evidence="4 5" key="1">
    <citation type="submission" date="2019-06" db="EMBL/GenBank/DDBJ databases">
        <title>Sequencing the genomes of 1000 actinobacteria strains.</title>
        <authorList>
            <person name="Klenk H.-P."/>
        </authorList>
    </citation>
    <scope>NUCLEOTIDE SEQUENCE [LARGE SCALE GENOMIC DNA]</scope>
    <source>
        <strain evidence="4 5">DSM 42059</strain>
    </source>
</reference>
<comment type="caution">
    <text evidence="4">The sequence shown here is derived from an EMBL/GenBank/DDBJ whole genome shotgun (WGS) entry which is preliminary data.</text>
</comment>
<evidence type="ECO:0000313" key="5">
    <source>
        <dbReference type="Proteomes" id="UP000318186"/>
    </source>
</evidence>
<dbReference type="InterPro" id="IPR022385">
    <property type="entry name" value="Rhs_assc_core"/>
</dbReference>
<dbReference type="InterPro" id="IPR050708">
    <property type="entry name" value="T6SS_VgrG/RHS"/>
</dbReference>
<dbReference type="Pfam" id="PF25023">
    <property type="entry name" value="TEN_YD-shell"/>
    <property type="match status" value="1"/>
</dbReference>
<dbReference type="NCBIfam" id="TIGR03696">
    <property type="entry name" value="Rhs_assc_core"/>
    <property type="match status" value="1"/>
</dbReference>
<sequence>MWTSAKAPCHRQTATQSGTVSYLISDHQGTAMSAIAVGTLAITRRKQLPFGQLRSSQSTAFGNRGFVGGTNDPTGLTHLGAREYDPTLGRFLSVDPIIDTADPAQMNAYSYAHNSPLTKSDPDGLRPDGPAGGATYNDDRWASDRGMNAGYTYKSGKWVWHQTPKSWFDPRYQAYRANPSGYKVFHYNAQKAAQARAQAVAAAKARADAARRKKESVLSAVVRGFNSTRSAGGGTPAGILLSKLGGAVIEGVAAATGLTNAKGSCAYMSFGIGSVYGASFCIVMVRRPDGSTQIGTTRSLSAGGFGKGFGGGVSTLRSNADDIGDFEGFGRDIGGGAYRGVGIEVNHETAIGTKNSQGQQVYSAELGAGVGTGFEFSAGENFTWAREW</sequence>
<evidence type="ECO:0000256" key="1">
    <source>
        <dbReference type="ARBA" id="ARBA00022737"/>
    </source>
</evidence>
<dbReference type="EMBL" id="VIWW01000002">
    <property type="protein sequence ID" value="TWF92297.1"/>
    <property type="molecule type" value="Genomic_DNA"/>
</dbReference>
<feature type="region of interest" description="Disordered" evidence="2">
    <location>
        <begin position="113"/>
        <end position="140"/>
    </location>
</feature>